<protein>
    <submittedName>
        <fullName evidence="2">C-type lectin domain-containing protein</fullName>
    </submittedName>
</protein>
<dbReference type="WBParaSite" id="ES5_v2.g27979.t1">
    <property type="protein sequence ID" value="ES5_v2.g27979.t1"/>
    <property type="gene ID" value="ES5_v2.g27979"/>
</dbReference>
<reference evidence="2" key="1">
    <citation type="submission" date="2022-11" db="UniProtKB">
        <authorList>
            <consortium name="WormBaseParasite"/>
        </authorList>
    </citation>
    <scope>IDENTIFICATION</scope>
</reference>
<evidence type="ECO:0000313" key="2">
    <source>
        <dbReference type="WBParaSite" id="ES5_v2.g27979.t1"/>
    </source>
</evidence>
<dbReference type="Proteomes" id="UP000887579">
    <property type="component" value="Unplaced"/>
</dbReference>
<proteinExistence type="predicted"/>
<sequence length="252" mass="28594">MFDNMFLSNEAEKIFTNVTNSDFWFGANDLSSQGIWGWMDGTSFLFKDWDKGQPQSSLDNGCGAVIIQGAKWISDNCFKQKPFVCTVPTLPNIKSTTTPAAPQTLCSEGWTYFNYTGFCYKVLVTRMTWEAAEKACIAEGSHLISIHSWREIIFATDLASPYSSNGCDWHDQTWIGFYTKDAWMNYQWSDGTSFDYKSWGPREPNGPEGLNNCGNIWTGIPCIGTDWVPAELYDYWCDNSMETSICKKLPYP</sequence>
<accession>A0AC34GEF0</accession>
<organism evidence="1 2">
    <name type="scientific">Panagrolaimus sp. ES5</name>
    <dbReference type="NCBI Taxonomy" id="591445"/>
    <lineage>
        <taxon>Eukaryota</taxon>
        <taxon>Metazoa</taxon>
        <taxon>Ecdysozoa</taxon>
        <taxon>Nematoda</taxon>
        <taxon>Chromadorea</taxon>
        <taxon>Rhabditida</taxon>
        <taxon>Tylenchina</taxon>
        <taxon>Panagrolaimomorpha</taxon>
        <taxon>Panagrolaimoidea</taxon>
        <taxon>Panagrolaimidae</taxon>
        <taxon>Panagrolaimus</taxon>
    </lineage>
</organism>
<name>A0AC34GEF0_9BILA</name>
<evidence type="ECO:0000313" key="1">
    <source>
        <dbReference type="Proteomes" id="UP000887579"/>
    </source>
</evidence>